<gene>
    <name evidence="2" type="ORF">COK86_29990</name>
</gene>
<accession>A0A2B3TSC1</accession>
<reference evidence="2 3" key="1">
    <citation type="submission" date="2017-09" db="EMBL/GenBank/DDBJ databases">
        <title>Large-scale bioinformatics analysis of Bacillus genomes uncovers conserved roles of natural products in bacterial physiology.</title>
        <authorList>
            <consortium name="Agbiome Team Llc"/>
            <person name="Bleich R.M."/>
            <person name="Grubbs K.J."/>
            <person name="Santa Maria K.C."/>
            <person name="Allen S.E."/>
            <person name="Farag S."/>
            <person name="Shank E.A."/>
            <person name="Bowers A."/>
        </authorList>
    </citation>
    <scope>NUCLEOTIDE SEQUENCE [LARGE SCALE GENOMIC DNA]</scope>
    <source>
        <strain evidence="2 3">AFS061806</strain>
    </source>
</reference>
<keyword evidence="1" id="KW-0175">Coiled coil</keyword>
<dbReference type="EMBL" id="NVDG01000101">
    <property type="protein sequence ID" value="PFU37129.1"/>
    <property type="molecule type" value="Genomic_DNA"/>
</dbReference>
<evidence type="ECO:0000313" key="3">
    <source>
        <dbReference type="Proteomes" id="UP000224076"/>
    </source>
</evidence>
<name>A0A2B3TSC1_BACCE</name>
<evidence type="ECO:0000256" key="1">
    <source>
        <dbReference type="SAM" id="Coils"/>
    </source>
</evidence>
<proteinExistence type="predicted"/>
<evidence type="ECO:0000313" key="2">
    <source>
        <dbReference type="EMBL" id="PFU37129.1"/>
    </source>
</evidence>
<dbReference type="AlphaFoldDB" id="A0A2B3TSC1"/>
<sequence>MDMASGCIMGQCPICEEWVYEDEVVLDQHDNVLHKTCFHSRNNDKKVIYQLQQELLKAEKRIEELENQIKKGQISLFLINKSS</sequence>
<organism evidence="2 3">
    <name type="scientific">Bacillus cereus</name>
    <dbReference type="NCBI Taxonomy" id="1396"/>
    <lineage>
        <taxon>Bacteria</taxon>
        <taxon>Bacillati</taxon>
        <taxon>Bacillota</taxon>
        <taxon>Bacilli</taxon>
        <taxon>Bacillales</taxon>
        <taxon>Bacillaceae</taxon>
        <taxon>Bacillus</taxon>
        <taxon>Bacillus cereus group</taxon>
    </lineage>
</organism>
<dbReference type="Proteomes" id="UP000224076">
    <property type="component" value="Unassembled WGS sequence"/>
</dbReference>
<protein>
    <submittedName>
        <fullName evidence="2">Uncharacterized protein</fullName>
    </submittedName>
</protein>
<comment type="caution">
    <text evidence="2">The sequence shown here is derived from an EMBL/GenBank/DDBJ whole genome shotgun (WGS) entry which is preliminary data.</text>
</comment>
<feature type="coiled-coil region" evidence="1">
    <location>
        <begin position="48"/>
        <end position="75"/>
    </location>
</feature>